<keyword evidence="2" id="KW-1185">Reference proteome</keyword>
<reference evidence="1 2" key="1">
    <citation type="submission" date="2017-08" db="EMBL/GenBank/DDBJ databases">
        <authorList>
            <person name="Miranda A."/>
            <person name="Molina J.M."/>
            <person name="Pressly P.D."/>
            <person name="Bhuiyan S."/>
            <person name="Nayek S."/>
            <person name="Layton S.R."/>
            <person name="Kim T."/>
            <person name="Hughes L.E."/>
            <person name="Garlena R.A."/>
            <person name="Russell D.A."/>
            <person name="Pope W.H."/>
            <person name="Jacobs-Sera D."/>
            <person name="Hendrix R.W."/>
            <person name="Hatfull G.F."/>
        </authorList>
    </citation>
    <scope>NUCLEOTIDE SEQUENCE [LARGE SCALE GENOMIC DNA]</scope>
</reference>
<dbReference type="EMBL" id="MF766048">
    <property type="protein sequence ID" value="ATI19013.1"/>
    <property type="molecule type" value="Genomic_DNA"/>
</dbReference>
<protein>
    <submittedName>
        <fullName evidence="1">Uncharacterized protein</fullName>
    </submittedName>
</protein>
<gene>
    <name evidence="1" type="ORF">SEA_TEFUNT_73</name>
</gene>
<dbReference type="Pfam" id="PF25735">
    <property type="entry name" value="Phage_L5_gp82"/>
    <property type="match status" value="1"/>
</dbReference>
<evidence type="ECO:0000313" key="2">
    <source>
        <dbReference type="Proteomes" id="UP000229965"/>
    </source>
</evidence>
<proteinExistence type="predicted"/>
<accession>A0A291LIT4</accession>
<name>A0A291LIT4_9CAUD</name>
<sequence length="126" mass="14134">MAVMRAWAHLHLPRLRAGVQDVISLKVPGEHIDYASVVELTDVEFKVHEHGRQRCIREGVRNVHAWVVGDLAGELVGESLPYELGGAWRRALYDPWKGATFVDAETLEPVTEARSAVLVGKDVHYR</sequence>
<evidence type="ECO:0000313" key="1">
    <source>
        <dbReference type="EMBL" id="ATI19013.1"/>
    </source>
</evidence>
<dbReference type="Proteomes" id="UP000229965">
    <property type="component" value="Segment"/>
</dbReference>
<dbReference type="InterPro" id="IPR058002">
    <property type="entry name" value="Gp82"/>
</dbReference>
<organism evidence="1 2">
    <name type="scientific">Streptomyces phage Tefunt</name>
    <dbReference type="NCBI Taxonomy" id="2041209"/>
    <lineage>
        <taxon>Viruses</taxon>
        <taxon>Duplodnaviria</taxon>
        <taxon>Heunggongvirae</taxon>
        <taxon>Uroviricota</taxon>
        <taxon>Caudoviricetes</taxon>
        <taxon>Arquatrovirinae</taxon>
        <taxon>Omarvirus</taxon>
        <taxon>Omarvirus tefunt</taxon>
    </lineage>
</organism>